<comment type="caution">
    <text evidence="1">The sequence shown here is derived from an EMBL/GenBank/DDBJ whole genome shotgun (WGS) entry which is preliminary data.</text>
</comment>
<sequence>MDCDCILVMDQGRAVEFDTPANLHAREGQFAQLVESMRLSKGHWLGGAHSITRVLAK</sequence>
<organism evidence="1 2">
    <name type="scientific">Coemansia biformis</name>
    <dbReference type="NCBI Taxonomy" id="1286918"/>
    <lineage>
        <taxon>Eukaryota</taxon>
        <taxon>Fungi</taxon>
        <taxon>Fungi incertae sedis</taxon>
        <taxon>Zoopagomycota</taxon>
        <taxon>Kickxellomycotina</taxon>
        <taxon>Kickxellomycetes</taxon>
        <taxon>Kickxellales</taxon>
        <taxon>Kickxellaceae</taxon>
        <taxon>Coemansia</taxon>
    </lineage>
</organism>
<gene>
    <name evidence="1" type="ORF">LPJ61_006584</name>
</gene>
<protein>
    <submittedName>
        <fullName evidence="1">Uncharacterized protein</fullName>
    </submittedName>
</protein>
<dbReference type="InterPro" id="IPR027417">
    <property type="entry name" value="P-loop_NTPase"/>
</dbReference>
<dbReference type="Gene3D" id="3.40.50.300">
    <property type="entry name" value="P-loop containing nucleotide triphosphate hydrolases"/>
    <property type="match status" value="1"/>
</dbReference>
<evidence type="ECO:0000313" key="1">
    <source>
        <dbReference type="EMBL" id="KAJ1718523.1"/>
    </source>
</evidence>
<accession>A0A9W7XU73</accession>
<reference evidence="1" key="1">
    <citation type="submission" date="2022-07" db="EMBL/GenBank/DDBJ databases">
        <title>Phylogenomic reconstructions and comparative analyses of Kickxellomycotina fungi.</title>
        <authorList>
            <person name="Reynolds N.K."/>
            <person name="Stajich J.E."/>
            <person name="Barry K."/>
            <person name="Grigoriev I.V."/>
            <person name="Crous P."/>
            <person name="Smith M.E."/>
        </authorList>
    </citation>
    <scope>NUCLEOTIDE SEQUENCE</scope>
    <source>
        <strain evidence="1">BCRC 34381</strain>
    </source>
</reference>
<dbReference type="EMBL" id="JANBOI010003389">
    <property type="protein sequence ID" value="KAJ1718523.1"/>
    <property type="molecule type" value="Genomic_DNA"/>
</dbReference>
<proteinExistence type="predicted"/>
<dbReference type="Proteomes" id="UP001143981">
    <property type="component" value="Unassembled WGS sequence"/>
</dbReference>
<dbReference type="AlphaFoldDB" id="A0A9W7XU73"/>
<evidence type="ECO:0000313" key="2">
    <source>
        <dbReference type="Proteomes" id="UP001143981"/>
    </source>
</evidence>
<feature type="non-terminal residue" evidence="1">
    <location>
        <position position="57"/>
    </location>
</feature>
<name>A0A9W7XU73_9FUNG</name>
<dbReference type="OrthoDB" id="6500128at2759"/>
<keyword evidence="2" id="KW-1185">Reference proteome</keyword>